<organism evidence="1 2">
    <name type="scientific">Halodurantibacterium flavum</name>
    <dbReference type="NCBI Taxonomy" id="1382802"/>
    <lineage>
        <taxon>Bacteria</taxon>
        <taxon>Pseudomonadati</taxon>
        <taxon>Pseudomonadota</taxon>
        <taxon>Alphaproteobacteria</taxon>
        <taxon>Rhodobacterales</taxon>
        <taxon>Paracoccaceae</taxon>
        <taxon>Halodurantibacterium</taxon>
    </lineage>
</organism>
<dbReference type="EMBL" id="JBHUGH010000013">
    <property type="protein sequence ID" value="MFD1913784.1"/>
    <property type="molecule type" value="Genomic_DNA"/>
</dbReference>
<comment type="caution">
    <text evidence="1">The sequence shown here is derived from an EMBL/GenBank/DDBJ whole genome shotgun (WGS) entry which is preliminary data.</text>
</comment>
<accession>A0ABW4S871</accession>
<sequence length="81" mass="8881">MNPLNRDWVCSLLRVAPNVVLGPLMANHYDAIDIIDILRGAAFQGRFLAAAPAIPRPAFVEQELRAAAESFSVEVLVPERP</sequence>
<evidence type="ECO:0000313" key="1">
    <source>
        <dbReference type="EMBL" id="MFD1913784.1"/>
    </source>
</evidence>
<evidence type="ECO:0000313" key="2">
    <source>
        <dbReference type="Proteomes" id="UP001597353"/>
    </source>
</evidence>
<name>A0ABW4S871_9RHOB</name>
<keyword evidence="2" id="KW-1185">Reference proteome</keyword>
<protein>
    <submittedName>
        <fullName evidence="1">Uncharacterized protein</fullName>
    </submittedName>
</protein>
<dbReference type="Proteomes" id="UP001597353">
    <property type="component" value="Unassembled WGS sequence"/>
</dbReference>
<gene>
    <name evidence="1" type="ORF">ACFSGJ_16340</name>
</gene>
<reference evidence="2" key="1">
    <citation type="journal article" date="2019" name="Int. J. Syst. Evol. Microbiol.">
        <title>The Global Catalogue of Microorganisms (GCM) 10K type strain sequencing project: providing services to taxonomists for standard genome sequencing and annotation.</title>
        <authorList>
            <consortium name="The Broad Institute Genomics Platform"/>
            <consortium name="The Broad Institute Genome Sequencing Center for Infectious Disease"/>
            <person name="Wu L."/>
            <person name="Ma J."/>
        </authorList>
    </citation>
    <scope>NUCLEOTIDE SEQUENCE [LARGE SCALE GENOMIC DNA]</scope>
    <source>
        <strain evidence="2">CGMCC 4.7242</strain>
    </source>
</reference>
<proteinExistence type="predicted"/>